<evidence type="ECO:0000313" key="3">
    <source>
        <dbReference type="Proteomes" id="UP001454036"/>
    </source>
</evidence>
<feature type="chain" id="PRO_5043337947" evidence="1">
    <location>
        <begin position="17"/>
        <end position="150"/>
    </location>
</feature>
<feature type="signal peptide" evidence="1">
    <location>
        <begin position="1"/>
        <end position="16"/>
    </location>
</feature>
<evidence type="ECO:0000313" key="2">
    <source>
        <dbReference type="EMBL" id="GAA0183897.1"/>
    </source>
</evidence>
<dbReference type="Proteomes" id="UP001454036">
    <property type="component" value="Unassembled WGS sequence"/>
</dbReference>
<organism evidence="2 3">
    <name type="scientific">Lithospermum erythrorhizon</name>
    <name type="common">Purple gromwell</name>
    <name type="synonym">Lithospermum officinale var. erythrorhizon</name>
    <dbReference type="NCBI Taxonomy" id="34254"/>
    <lineage>
        <taxon>Eukaryota</taxon>
        <taxon>Viridiplantae</taxon>
        <taxon>Streptophyta</taxon>
        <taxon>Embryophyta</taxon>
        <taxon>Tracheophyta</taxon>
        <taxon>Spermatophyta</taxon>
        <taxon>Magnoliopsida</taxon>
        <taxon>eudicotyledons</taxon>
        <taxon>Gunneridae</taxon>
        <taxon>Pentapetalae</taxon>
        <taxon>asterids</taxon>
        <taxon>lamiids</taxon>
        <taxon>Boraginales</taxon>
        <taxon>Boraginaceae</taxon>
        <taxon>Boraginoideae</taxon>
        <taxon>Lithospermeae</taxon>
        <taxon>Lithospermum</taxon>
    </lineage>
</organism>
<dbReference type="AlphaFoldDB" id="A0AAV3RU11"/>
<comment type="caution">
    <text evidence="2">The sequence shown here is derived from an EMBL/GenBank/DDBJ whole genome shotgun (WGS) entry which is preliminary data.</text>
</comment>
<protein>
    <submittedName>
        <fullName evidence="2">Uncharacterized protein</fullName>
    </submittedName>
</protein>
<keyword evidence="1" id="KW-0732">Signal</keyword>
<sequence>MTQYSVILVVIRICASVDFLGPFGSGSCTCLALNNSSNIVGMSDSKTLACIPFRVTRILSPRLSPPYVLLALKENFVDFEAVFAFQVEVPPSIDEVCNRFLFTLLRGYHLGNVDSTSGDEEASEEFTSKLSSTIYGYWLNLGVLLGCCGF</sequence>
<proteinExistence type="predicted"/>
<dbReference type="EMBL" id="BAABME010011521">
    <property type="protein sequence ID" value="GAA0183897.1"/>
    <property type="molecule type" value="Genomic_DNA"/>
</dbReference>
<gene>
    <name evidence="2" type="ORF">LIER_31234</name>
</gene>
<reference evidence="2 3" key="1">
    <citation type="submission" date="2024-01" db="EMBL/GenBank/DDBJ databases">
        <title>The complete chloroplast genome sequence of Lithospermum erythrorhizon: insights into the phylogenetic relationship among Boraginaceae species and the maternal lineages of purple gromwells.</title>
        <authorList>
            <person name="Okada T."/>
            <person name="Watanabe K."/>
        </authorList>
    </citation>
    <scope>NUCLEOTIDE SEQUENCE [LARGE SCALE GENOMIC DNA]</scope>
</reference>
<evidence type="ECO:0000256" key="1">
    <source>
        <dbReference type="SAM" id="SignalP"/>
    </source>
</evidence>
<name>A0AAV3RU11_LITER</name>
<keyword evidence="3" id="KW-1185">Reference proteome</keyword>
<accession>A0AAV3RU11</accession>